<feature type="domain" description="BAR" evidence="1">
    <location>
        <begin position="7"/>
        <end position="166"/>
    </location>
</feature>
<dbReference type="EMBL" id="CAJPEX010000719">
    <property type="protein sequence ID" value="CAG0916957.1"/>
    <property type="molecule type" value="Genomic_DNA"/>
</dbReference>
<evidence type="ECO:0000313" key="3">
    <source>
        <dbReference type="Proteomes" id="UP000678499"/>
    </source>
</evidence>
<evidence type="ECO:0000259" key="1">
    <source>
        <dbReference type="Pfam" id="PF16746"/>
    </source>
</evidence>
<dbReference type="AlphaFoldDB" id="A0A7R9BK29"/>
<dbReference type="OrthoDB" id="3183924at2759"/>
<accession>A0A7R9BK29</accession>
<dbReference type="Proteomes" id="UP000678499">
    <property type="component" value="Unassembled WGS sequence"/>
</dbReference>
<dbReference type="EMBL" id="OA882756">
    <property type="protein sequence ID" value="CAD7276805.1"/>
    <property type="molecule type" value="Genomic_DNA"/>
</dbReference>
<keyword evidence="3" id="KW-1185">Reference proteome</keyword>
<dbReference type="Gene3D" id="1.20.1270.60">
    <property type="entry name" value="Arfaptin homology (AH) domain/BAR domain"/>
    <property type="match status" value="1"/>
</dbReference>
<dbReference type="InterPro" id="IPR027267">
    <property type="entry name" value="AH/BAR_dom_sf"/>
</dbReference>
<dbReference type="FunFam" id="1.20.1270.60:FF:000074">
    <property type="entry name" value="Rho GTPase-activating protein 42"/>
    <property type="match status" value="1"/>
</dbReference>
<proteinExistence type="predicted"/>
<dbReference type="PANTHER" id="PTHR12552">
    <property type="entry name" value="OLIGOPHRENIN 1"/>
    <property type="match status" value="1"/>
</dbReference>
<protein>
    <recommendedName>
        <fullName evidence="1">BAR domain-containing protein</fullName>
    </recommendedName>
</protein>
<dbReference type="SUPFAM" id="SSF103657">
    <property type="entry name" value="BAR/IMD domain-like"/>
    <property type="match status" value="1"/>
</dbReference>
<dbReference type="InterPro" id="IPR004148">
    <property type="entry name" value="BAR_dom"/>
</dbReference>
<reference evidence="2" key="1">
    <citation type="submission" date="2020-11" db="EMBL/GenBank/DDBJ databases">
        <authorList>
            <person name="Tran Van P."/>
        </authorList>
    </citation>
    <scope>NUCLEOTIDE SEQUENCE</scope>
</reference>
<dbReference type="InterPro" id="IPR047234">
    <property type="entry name" value="GRAF_fam"/>
</dbReference>
<evidence type="ECO:0000313" key="2">
    <source>
        <dbReference type="EMBL" id="CAD7276805.1"/>
    </source>
</evidence>
<gene>
    <name evidence="2" type="ORF">NMOB1V02_LOCUS4555</name>
</gene>
<dbReference type="GO" id="GO:0005096">
    <property type="term" value="F:GTPase activator activity"/>
    <property type="evidence" value="ECO:0007669"/>
    <property type="project" value="InterPro"/>
</dbReference>
<name>A0A7R9BK29_9CRUS</name>
<dbReference type="PANTHER" id="PTHR12552:SF1">
    <property type="entry name" value="RHO GTPASE-ACTIVATING PROTEIN GRAF"/>
    <property type="match status" value="1"/>
</dbReference>
<sequence>MMGLPPLEFTDCLTDSPYFRQDLLAHEKELERTSTSIKGLIKDVKDLLAKARELSRAQRVLSQTLINFKFECIGSSQTDDEVVISNSLKELGKLVSAIEDERDRMLEQAYDQIIRPLEKFRKEQIGAAKDGRKKFEKQTSKFVQSQERYLNLSTRKQELVLQEVSNIEWS</sequence>
<dbReference type="Pfam" id="PF16746">
    <property type="entry name" value="BAR_3"/>
    <property type="match status" value="1"/>
</dbReference>
<organism evidence="2">
    <name type="scientific">Notodromas monacha</name>
    <dbReference type="NCBI Taxonomy" id="399045"/>
    <lineage>
        <taxon>Eukaryota</taxon>
        <taxon>Metazoa</taxon>
        <taxon>Ecdysozoa</taxon>
        <taxon>Arthropoda</taxon>
        <taxon>Crustacea</taxon>
        <taxon>Oligostraca</taxon>
        <taxon>Ostracoda</taxon>
        <taxon>Podocopa</taxon>
        <taxon>Podocopida</taxon>
        <taxon>Cypridocopina</taxon>
        <taxon>Cypridoidea</taxon>
        <taxon>Cyprididae</taxon>
        <taxon>Notodromas</taxon>
    </lineage>
</organism>
<dbReference type="GO" id="GO:0005737">
    <property type="term" value="C:cytoplasm"/>
    <property type="evidence" value="ECO:0007669"/>
    <property type="project" value="InterPro"/>
</dbReference>